<evidence type="ECO:0000256" key="5">
    <source>
        <dbReference type="ARBA" id="ARBA00022777"/>
    </source>
</evidence>
<dbReference type="EC" id="2.7.1.81" evidence="8"/>
<dbReference type="PANTHER" id="PTHR21064">
    <property type="entry name" value="AMINOGLYCOSIDE PHOSPHOTRANSFERASE DOMAIN-CONTAINING PROTEIN-RELATED"/>
    <property type="match status" value="1"/>
</dbReference>
<dbReference type="GO" id="GO:0047992">
    <property type="term" value="F:hydroxylysine kinase activity"/>
    <property type="evidence" value="ECO:0007669"/>
    <property type="project" value="UniProtKB-EC"/>
</dbReference>
<dbReference type="Gene3D" id="3.30.200.20">
    <property type="entry name" value="Phosphorylase Kinase, domain 1"/>
    <property type="match status" value="1"/>
</dbReference>
<evidence type="ECO:0000256" key="7">
    <source>
        <dbReference type="ARBA" id="ARBA00037368"/>
    </source>
</evidence>
<comment type="caution">
    <text evidence="11">The sequence shown here is derived from an EMBL/GenBank/DDBJ whole genome shotgun (WGS) entry which is preliminary data.</text>
</comment>
<dbReference type="SUPFAM" id="SSF56112">
    <property type="entry name" value="Protein kinase-like (PK-like)"/>
    <property type="match status" value="1"/>
</dbReference>
<dbReference type="Proteomes" id="UP000051574">
    <property type="component" value="Unassembled WGS sequence"/>
</dbReference>
<dbReference type="InterPro" id="IPR011009">
    <property type="entry name" value="Kinase-like_dom_sf"/>
</dbReference>
<evidence type="ECO:0000256" key="3">
    <source>
        <dbReference type="ARBA" id="ARBA00022490"/>
    </source>
</evidence>
<keyword evidence="5" id="KW-0418">Kinase</keyword>
<dbReference type="InterPro" id="IPR002575">
    <property type="entry name" value="Aminoglycoside_PTrfase"/>
</dbReference>
<organism evidence="11 12">
    <name type="scientific">Oryctes borbonicus</name>
    <dbReference type="NCBI Taxonomy" id="1629725"/>
    <lineage>
        <taxon>Eukaryota</taxon>
        <taxon>Metazoa</taxon>
        <taxon>Ecdysozoa</taxon>
        <taxon>Arthropoda</taxon>
        <taxon>Hexapoda</taxon>
        <taxon>Insecta</taxon>
        <taxon>Pterygota</taxon>
        <taxon>Neoptera</taxon>
        <taxon>Endopterygota</taxon>
        <taxon>Coleoptera</taxon>
        <taxon>Polyphaga</taxon>
        <taxon>Scarabaeiformia</taxon>
        <taxon>Scarabaeidae</taxon>
        <taxon>Dynastinae</taxon>
        <taxon>Oryctes</taxon>
    </lineage>
</organism>
<sequence length="311" mass="35795">MSNSELLSPGENIRPQLTLDDARQLVTKLYGFPCKSICELDGYDDKNFKVTINGSQHSDSDKEEEYVLKILNSLDSRKVDVIEGQNELLLYLSNNNISCPIPIQTVTNSYHSIEKLESGNHIVRLMKFISGITLLKVPDPPPCLFRQIGMFVANLDQIMKKFHNPVYDSHRTIWMMESVPDLKKFLFAVKDRDRRCIVEEIIEEFEEKVLTTVDKLDKGMIHGDFNEQNILVEKIDDEWRMKSILDFGDSQHSCYLFELAITMAYVMILRRCMNAGGHVLGGFQKVRKVPEEELNLLKICIEARICQSLVM</sequence>
<keyword evidence="12" id="KW-1185">Reference proteome</keyword>
<dbReference type="FunFam" id="3.90.1200.10:FF:000007">
    <property type="entry name" value="hydroxylysine kinase isoform X1"/>
    <property type="match status" value="1"/>
</dbReference>
<evidence type="ECO:0000256" key="1">
    <source>
        <dbReference type="ARBA" id="ARBA00004496"/>
    </source>
</evidence>
<keyword evidence="3" id="KW-0963">Cytoplasm</keyword>
<keyword evidence="4 11" id="KW-0808">Transferase</keyword>
<reference evidence="11 12" key="1">
    <citation type="submission" date="2015-09" db="EMBL/GenBank/DDBJ databases">
        <title>Draft genome of the scarab beetle Oryctes borbonicus.</title>
        <authorList>
            <person name="Meyer J.M."/>
            <person name="Markov G.V."/>
            <person name="Baskaran P."/>
            <person name="Herrmann M."/>
            <person name="Sommer R.J."/>
            <person name="Roedelsperger C."/>
        </authorList>
    </citation>
    <scope>NUCLEOTIDE SEQUENCE [LARGE SCALE GENOMIC DNA]</scope>
    <source>
        <strain evidence="11">OB123</strain>
        <tissue evidence="11">Whole animal</tissue>
    </source>
</reference>
<dbReference type="AlphaFoldDB" id="A0A0T6B404"/>
<accession>A0A0T6B404</accession>
<gene>
    <name evidence="11" type="ORF">AMK59_3517</name>
</gene>
<protein>
    <recommendedName>
        <fullName evidence="9">Hydroxylysine kinase</fullName>
        <ecNumber evidence="8">2.7.1.81</ecNumber>
    </recommendedName>
</protein>
<dbReference type="Pfam" id="PF01636">
    <property type="entry name" value="APH"/>
    <property type="match status" value="1"/>
</dbReference>
<evidence type="ECO:0000256" key="2">
    <source>
        <dbReference type="ARBA" id="ARBA00006219"/>
    </source>
</evidence>
<evidence type="ECO:0000313" key="11">
    <source>
        <dbReference type="EMBL" id="KRT82104.1"/>
    </source>
</evidence>
<comment type="catalytic activity">
    <reaction evidence="6">
        <text>(5R)-5-hydroxy-L-lysine + GTP = (5R)-5-phosphooxy-L-lysine + GDP + H(+)</text>
        <dbReference type="Rhea" id="RHEA:19049"/>
        <dbReference type="ChEBI" id="CHEBI:15378"/>
        <dbReference type="ChEBI" id="CHEBI:37565"/>
        <dbReference type="ChEBI" id="CHEBI:57882"/>
        <dbReference type="ChEBI" id="CHEBI:58189"/>
        <dbReference type="ChEBI" id="CHEBI:58357"/>
        <dbReference type="EC" id="2.7.1.81"/>
    </reaction>
</comment>
<comment type="similarity">
    <text evidence="2">Belongs to the aminoglycoside phosphotransferase family.</text>
</comment>
<evidence type="ECO:0000256" key="6">
    <source>
        <dbReference type="ARBA" id="ARBA00036820"/>
    </source>
</evidence>
<evidence type="ECO:0000313" key="12">
    <source>
        <dbReference type="Proteomes" id="UP000051574"/>
    </source>
</evidence>
<feature type="non-terminal residue" evidence="11">
    <location>
        <position position="311"/>
    </location>
</feature>
<dbReference type="Gene3D" id="3.90.1200.10">
    <property type="match status" value="1"/>
</dbReference>
<dbReference type="FunFam" id="3.30.200.20:FF:000549">
    <property type="entry name" value="hydroxylysine kinase"/>
    <property type="match status" value="1"/>
</dbReference>
<dbReference type="GO" id="GO:0005737">
    <property type="term" value="C:cytoplasm"/>
    <property type="evidence" value="ECO:0007669"/>
    <property type="project" value="UniProtKB-SubCell"/>
</dbReference>
<comment type="subcellular location">
    <subcellularLocation>
        <location evidence="1">Cytoplasm</location>
    </subcellularLocation>
</comment>
<name>A0A0T6B404_9SCAR</name>
<evidence type="ECO:0000256" key="4">
    <source>
        <dbReference type="ARBA" id="ARBA00022679"/>
    </source>
</evidence>
<feature type="domain" description="Aminoglycoside phosphotransferase" evidence="10">
    <location>
        <begin position="42"/>
        <end position="266"/>
    </location>
</feature>
<evidence type="ECO:0000256" key="9">
    <source>
        <dbReference type="ARBA" id="ARBA00040505"/>
    </source>
</evidence>
<dbReference type="InterPro" id="IPR050249">
    <property type="entry name" value="Pseudomonas-type_ThrB"/>
</dbReference>
<dbReference type="PANTHER" id="PTHR21064:SF1">
    <property type="entry name" value="HYDROXYLYSINE KINASE"/>
    <property type="match status" value="1"/>
</dbReference>
<dbReference type="OrthoDB" id="9973935at2759"/>
<evidence type="ECO:0000256" key="8">
    <source>
        <dbReference type="ARBA" id="ARBA00038873"/>
    </source>
</evidence>
<evidence type="ECO:0000259" key="10">
    <source>
        <dbReference type="Pfam" id="PF01636"/>
    </source>
</evidence>
<comment type="function">
    <text evidence="7">Catalyzes the GTP-dependent phosphorylation of 5-hydroxy-L-lysine.</text>
</comment>
<proteinExistence type="inferred from homology"/>
<dbReference type="EMBL" id="LJIG01009926">
    <property type="protein sequence ID" value="KRT82104.1"/>
    <property type="molecule type" value="Genomic_DNA"/>
</dbReference>